<dbReference type="Pfam" id="PF00672">
    <property type="entry name" value="HAMP"/>
    <property type="match status" value="1"/>
</dbReference>
<dbReference type="Gene3D" id="6.10.340.10">
    <property type="match status" value="1"/>
</dbReference>
<dbReference type="InterPro" id="IPR036097">
    <property type="entry name" value="HisK_dim/P_sf"/>
</dbReference>
<comment type="subcellular location">
    <subcellularLocation>
        <location evidence="2">Membrane</location>
    </subcellularLocation>
</comment>
<evidence type="ECO:0000313" key="14">
    <source>
        <dbReference type="EMBL" id="AWY96884.1"/>
    </source>
</evidence>
<dbReference type="Pfam" id="PF02518">
    <property type="entry name" value="HATPase_c"/>
    <property type="match status" value="1"/>
</dbReference>
<dbReference type="Gene3D" id="3.30.565.10">
    <property type="entry name" value="Histidine kinase-like ATPase, C-terminal domain"/>
    <property type="match status" value="1"/>
</dbReference>
<dbReference type="FunFam" id="3.30.565.10:FF:000006">
    <property type="entry name" value="Sensor histidine kinase WalK"/>
    <property type="match status" value="1"/>
</dbReference>
<dbReference type="SUPFAM" id="SSF158472">
    <property type="entry name" value="HAMP domain-like"/>
    <property type="match status" value="1"/>
</dbReference>
<dbReference type="PROSITE" id="PS50109">
    <property type="entry name" value="HIS_KIN"/>
    <property type="match status" value="1"/>
</dbReference>
<dbReference type="SUPFAM" id="SSF47384">
    <property type="entry name" value="Homodimeric domain of signal transducing histidine kinase"/>
    <property type="match status" value="1"/>
</dbReference>
<evidence type="ECO:0000256" key="11">
    <source>
        <dbReference type="SAM" id="Phobius"/>
    </source>
</evidence>
<dbReference type="InterPro" id="IPR004358">
    <property type="entry name" value="Sig_transdc_His_kin-like_C"/>
</dbReference>
<dbReference type="InterPro" id="IPR003660">
    <property type="entry name" value="HAMP_dom"/>
</dbReference>
<evidence type="ECO:0000256" key="7">
    <source>
        <dbReference type="ARBA" id="ARBA00022777"/>
    </source>
</evidence>
<sequence length="362" mass="40126">MKSKFSLKIKLTAISICILTIMCVVLAVFSIFSAGKLIESTDTIPAIPVGENQTEQIIESAAVLPAEAIGNFQGTMIVVMLCLVALGSVLTYVFASKTLKPLEDLTVDVQNINVNNLSQQITVPSTKDEVAELALAFQRMMEKLNQSYQIQKRFSANAAHELRTPLAALQTQLEVFQMKPNREKEEYETLFQSVGESTERLSNLVKDLLTFTNEQTIERREPVELRDLIEEIRFELEDSAAERGIKIHISGQGVIIGDDRLLQRVFYNLLSNAIRYNTDGGTISVDISDSKVMVEDTGIGIPDEAKAHIFEAFFCVDKSRSRELGGSGLGLAVVKSIIEKHGGEIRIENNDPQGSRFVVTFH</sequence>
<dbReference type="SUPFAM" id="SSF55874">
    <property type="entry name" value="ATPase domain of HSP90 chaperone/DNA topoisomerase II/histidine kinase"/>
    <property type="match status" value="1"/>
</dbReference>
<evidence type="ECO:0000259" key="13">
    <source>
        <dbReference type="PROSITE" id="PS50885"/>
    </source>
</evidence>
<gene>
    <name evidence="14" type="ORF">DQQ01_00425</name>
</gene>
<keyword evidence="6 11" id="KW-0812">Transmembrane</keyword>
<dbReference type="KEGG" id="blau:DQQ01_00425"/>
<keyword evidence="9" id="KW-0902">Two-component regulatory system</keyword>
<evidence type="ECO:0000256" key="9">
    <source>
        <dbReference type="ARBA" id="ARBA00023012"/>
    </source>
</evidence>
<dbReference type="PROSITE" id="PS50885">
    <property type="entry name" value="HAMP"/>
    <property type="match status" value="1"/>
</dbReference>
<evidence type="ECO:0000256" key="5">
    <source>
        <dbReference type="ARBA" id="ARBA00022679"/>
    </source>
</evidence>
<evidence type="ECO:0000313" key="15">
    <source>
        <dbReference type="Proteomes" id="UP000250003"/>
    </source>
</evidence>
<dbReference type="SMART" id="SM00387">
    <property type="entry name" value="HATPase_c"/>
    <property type="match status" value="1"/>
</dbReference>
<dbReference type="CDD" id="cd06225">
    <property type="entry name" value="HAMP"/>
    <property type="match status" value="1"/>
</dbReference>
<name>A0A2Z4U7M5_9FIRM</name>
<dbReference type="InterPro" id="IPR003661">
    <property type="entry name" value="HisK_dim/P_dom"/>
</dbReference>
<dbReference type="InterPro" id="IPR005467">
    <property type="entry name" value="His_kinase_dom"/>
</dbReference>
<dbReference type="FunFam" id="1.10.287.130:FF:000001">
    <property type="entry name" value="Two-component sensor histidine kinase"/>
    <property type="match status" value="1"/>
</dbReference>
<dbReference type="RefSeq" id="WP_111917755.1">
    <property type="nucleotide sequence ID" value="NZ_CAUWHR010000040.1"/>
</dbReference>
<evidence type="ECO:0000256" key="4">
    <source>
        <dbReference type="ARBA" id="ARBA00022553"/>
    </source>
</evidence>
<evidence type="ECO:0000256" key="2">
    <source>
        <dbReference type="ARBA" id="ARBA00004370"/>
    </source>
</evidence>
<dbReference type="PRINTS" id="PR00344">
    <property type="entry name" value="BCTRLSENSOR"/>
</dbReference>
<evidence type="ECO:0000256" key="10">
    <source>
        <dbReference type="ARBA" id="ARBA00023136"/>
    </source>
</evidence>
<dbReference type="OrthoDB" id="9813151at2"/>
<dbReference type="EC" id="2.7.13.3" evidence="3"/>
<dbReference type="InterPro" id="IPR036890">
    <property type="entry name" value="HATPase_C_sf"/>
</dbReference>
<dbReference type="InterPro" id="IPR050428">
    <property type="entry name" value="TCS_sensor_his_kinase"/>
</dbReference>
<proteinExistence type="predicted"/>
<dbReference type="CDD" id="cd00075">
    <property type="entry name" value="HATPase"/>
    <property type="match status" value="1"/>
</dbReference>
<keyword evidence="10 11" id="KW-0472">Membrane</keyword>
<dbReference type="GO" id="GO:0000155">
    <property type="term" value="F:phosphorelay sensor kinase activity"/>
    <property type="evidence" value="ECO:0007669"/>
    <property type="project" value="InterPro"/>
</dbReference>
<dbReference type="Proteomes" id="UP000250003">
    <property type="component" value="Chromosome"/>
</dbReference>
<keyword evidence="4" id="KW-0597">Phosphoprotein</keyword>
<protein>
    <recommendedName>
        <fullName evidence="3">histidine kinase</fullName>
        <ecNumber evidence="3">2.7.13.3</ecNumber>
    </recommendedName>
</protein>
<keyword evidence="7 14" id="KW-0418">Kinase</keyword>
<dbReference type="CDD" id="cd00082">
    <property type="entry name" value="HisKA"/>
    <property type="match status" value="1"/>
</dbReference>
<evidence type="ECO:0000256" key="6">
    <source>
        <dbReference type="ARBA" id="ARBA00022692"/>
    </source>
</evidence>
<feature type="domain" description="Histidine kinase" evidence="12">
    <location>
        <begin position="157"/>
        <end position="362"/>
    </location>
</feature>
<dbReference type="GO" id="GO:0005886">
    <property type="term" value="C:plasma membrane"/>
    <property type="evidence" value="ECO:0007669"/>
    <property type="project" value="TreeGrafter"/>
</dbReference>
<evidence type="ECO:0000256" key="1">
    <source>
        <dbReference type="ARBA" id="ARBA00000085"/>
    </source>
</evidence>
<keyword evidence="8 11" id="KW-1133">Transmembrane helix</keyword>
<dbReference type="AlphaFoldDB" id="A0A2Z4U7M5"/>
<dbReference type="PANTHER" id="PTHR45436:SF5">
    <property type="entry name" value="SENSOR HISTIDINE KINASE TRCS"/>
    <property type="match status" value="1"/>
</dbReference>
<dbReference type="EMBL" id="CP030280">
    <property type="protein sequence ID" value="AWY96884.1"/>
    <property type="molecule type" value="Genomic_DNA"/>
</dbReference>
<comment type="catalytic activity">
    <reaction evidence="1">
        <text>ATP + protein L-histidine = ADP + protein N-phospho-L-histidine.</text>
        <dbReference type="EC" id="2.7.13.3"/>
    </reaction>
</comment>
<dbReference type="SMART" id="SM00304">
    <property type="entry name" value="HAMP"/>
    <property type="match status" value="1"/>
</dbReference>
<feature type="domain" description="HAMP" evidence="13">
    <location>
        <begin position="96"/>
        <end position="149"/>
    </location>
</feature>
<dbReference type="SMART" id="SM00388">
    <property type="entry name" value="HisKA"/>
    <property type="match status" value="1"/>
</dbReference>
<evidence type="ECO:0000256" key="8">
    <source>
        <dbReference type="ARBA" id="ARBA00022989"/>
    </source>
</evidence>
<feature type="transmembrane region" description="Helical" evidence="11">
    <location>
        <begin position="12"/>
        <end position="32"/>
    </location>
</feature>
<reference evidence="15" key="1">
    <citation type="submission" date="2018-06" db="EMBL/GenBank/DDBJ databases">
        <title>Description of Blautia argi sp. nov., a new anaerobic isolated from dog feces.</title>
        <authorList>
            <person name="Chang Y.-H."/>
            <person name="Paek J."/>
            <person name="Shin Y."/>
        </authorList>
    </citation>
    <scope>NUCLEOTIDE SEQUENCE [LARGE SCALE GENOMIC DNA]</scope>
    <source>
        <strain evidence="15">KCTC 15426</strain>
    </source>
</reference>
<dbReference type="PANTHER" id="PTHR45436">
    <property type="entry name" value="SENSOR HISTIDINE KINASE YKOH"/>
    <property type="match status" value="1"/>
</dbReference>
<dbReference type="Gene3D" id="1.10.287.130">
    <property type="match status" value="1"/>
</dbReference>
<evidence type="ECO:0000259" key="12">
    <source>
        <dbReference type="PROSITE" id="PS50109"/>
    </source>
</evidence>
<accession>A0A2Z4U7M5</accession>
<evidence type="ECO:0000256" key="3">
    <source>
        <dbReference type="ARBA" id="ARBA00012438"/>
    </source>
</evidence>
<dbReference type="InterPro" id="IPR003594">
    <property type="entry name" value="HATPase_dom"/>
</dbReference>
<dbReference type="Pfam" id="PF00512">
    <property type="entry name" value="HisKA"/>
    <property type="match status" value="1"/>
</dbReference>
<keyword evidence="5" id="KW-0808">Transferase</keyword>
<keyword evidence="15" id="KW-1185">Reference proteome</keyword>
<organism evidence="14 15">
    <name type="scientific">Blautia argi</name>
    <dbReference type="NCBI Taxonomy" id="1912897"/>
    <lineage>
        <taxon>Bacteria</taxon>
        <taxon>Bacillati</taxon>
        <taxon>Bacillota</taxon>
        <taxon>Clostridia</taxon>
        <taxon>Lachnospirales</taxon>
        <taxon>Lachnospiraceae</taxon>
        <taxon>Blautia</taxon>
    </lineage>
</organism>
<feature type="transmembrane region" description="Helical" evidence="11">
    <location>
        <begin position="74"/>
        <end position="95"/>
    </location>
</feature>